<dbReference type="EMBL" id="CP025012">
    <property type="protein sequence ID" value="AUW41145.1"/>
    <property type="molecule type" value="Genomic_DNA"/>
</dbReference>
<gene>
    <name evidence="1" type="ORF">CUJ84_Chr000738</name>
</gene>
<evidence type="ECO:0000313" key="2">
    <source>
        <dbReference type="Proteomes" id="UP000238523"/>
    </source>
</evidence>
<evidence type="ECO:0000313" key="1">
    <source>
        <dbReference type="EMBL" id="AUW41145.1"/>
    </source>
</evidence>
<accession>A0A2K9YYS0</accession>
<protein>
    <submittedName>
        <fullName evidence="1">Uncharacterized protein</fullName>
    </submittedName>
</protein>
<dbReference type="Proteomes" id="UP000238523">
    <property type="component" value="Chromosome"/>
</dbReference>
<organism evidence="1 2">
    <name type="scientific">Rhizobium leguminosarum</name>
    <dbReference type="NCBI Taxonomy" id="384"/>
    <lineage>
        <taxon>Bacteria</taxon>
        <taxon>Pseudomonadati</taxon>
        <taxon>Pseudomonadota</taxon>
        <taxon>Alphaproteobacteria</taxon>
        <taxon>Hyphomicrobiales</taxon>
        <taxon>Rhizobiaceae</taxon>
        <taxon>Rhizobium/Agrobacterium group</taxon>
        <taxon>Rhizobium</taxon>
    </lineage>
</organism>
<name>A0A2K9YYS0_RHILE</name>
<reference evidence="1 2" key="1">
    <citation type="submission" date="2017-11" db="EMBL/GenBank/DDBJ databases">
        <title>Complete genome of Rhizobium leguminosarum Norway, an ineffective micro-symbiont.</title>
        <authorList>
            <person name="Hoffrichter A."/>
            <person name="Liang J."/>
            <person name="Brachmann A."/>
            <person name="Marin M."/>
        </authorList>
    </citation>
    <scope>NUCLEOTIDE SEQUENCE [LARGE SCALE GENOMIC DNA]</scope>
    <source>
        <strain evidence="1 2">Norway</strain>
    </source>
</reference>
<sequence>MITCRGMVERMGRDIASASHAISGDMRRWNEIEIVAAVTAKGLCSNSRFNVWRNPSPAALLTVAWRFA</sequence>
<proteinExistence type="predicted"/>
<dbReference type="AlphaFoldDB" id="A0A2K9YYS0"/>